<accession>A0A016SBS6</accession>
<dbReference type="OrthoDB" id="5872317at2759"/>
<gene>
    <name evidence="1" type="primary">Acey_s0256.g367</name>
    <name evidence="1" type="ORF">Y032_0256g367</name>
</gene>
<name>A0A016SBS6_9BILA</name>
<keyword evidence="2" id="KW-1185">Reference proteome</keyword>
<reference evidence="2" key="1">
    <citation type="journal article" date="2015" name="Nat. Genet.">
        <title>The genome and transcriptome of the zoonotic hookworm Ancylostoma ceylanicum identify infection-specific gene families.</title>
        <authorList>
            <person name="Schwarz E.M."/>
            <person name="Hu Y."/>
            <person name="Antoshechkin I."/>
            <person name="Miller M.M."/>
            <person name="Sternberg P.W."/>
            <person name="Aroian R.V."/>
        </authorList>
    </citation>
    <scope>NUCLEOTIDE SEQUENCE</scope>
    <source>
        <strain evidence="2">HY135</strain>
    </source>
</reference>
<dbReference type="EMBL" id="JARK01001592">
    <property type="protein sequence ID" value="EYB87851.1"/>
    <property type="molecule type" value="Genomic_DNA"/>
</dbReference>
<sequence length="99" mass="10687">MTRRKSPSGEYGKVGIFFCTASGIQRLVTCKSIPNYSDGFRRINPSETDFGTIITAGIVVQYKIFTVRDSLYTVGKPCAGCAKVNRKCDNALGGGLCIP</sequence>
<comment type="caution">
    <text evidence="1">The sequence shown here is derived from an EMBL/GenBank/DDBJ whole genome shotgun (WGS) entry which is preliminary data.</text>
</comment>
<dbReference type="AlphaFoldDB" id="A0A016SBS6"/>
<dbReference type="Proteomes" id="UP000024635">
    <property type="component" value="Unassembled WGS sequence"/>
</dbReference>
<evidence type="ECO:0000313" key="1">
    <source>
        <dbReference type="EMBL" id="EYB87851.1"/>
    </source>
</evidence>
<evidence type="ECO:0000313" key="2">
    <source>
        <dbReference type="Proteomes" id="UP000024635"/>
    </source>
</evidence>
<proteinExistence type="predicted"/>
<organism evidence="1 2">
    <name type="scientific">Ancylostoma ceylanicum</name>
    <dbReference type="NCBI Taxonomy" id="53326"/>
    <lineage>
        <taxon>Eukaryota</taxon>
        <taxon>Metazoa</taxon>
        <taxon>Ecdysozoa</taxon>
        <taxon>Nematoda</taxon>
        <taxon>Chromadorea</taxon>
        <taxon>Rhabditida</taxon>
        <taxon>Rhabditina</taxon>
        <taxon>Rhabditomorpha</taxon>
        <taxon>Strongyloidea</taxon>
        <taxon>Ancylostomatidae</taxon>
        <taxon>Ancylostomatinae</taxon>
        <taxon>Ancylostoma</taxon>
    </lineage>
</organism>
<protein>
    <submittedName>
        <fullName evidence="1">Uncharacterized protein</fullName>
    </submittedName>
</protein>